<keyword evidence="2" id="KW-0678">Repressor</keyword>
<keyword evidence="7" id="KW-0238">DNA-binding</keyword>
<dbReference type="PROSITE" id="PS51293">
    <property type="entry name" value="SANT"/>
    <property type="match status" value="1"/>
</dbReference>
<keyword evidence="6" id="KW-0805">Transcription regulation</keyword>
<keyword evidence="4" id="KW-0863">Zinc-finger</keyword>
<dbReference type="GO" id="GO:0003714">
    <property type="term" value="F:transcription corepressor activity"/>
    <property type="evidence" value="ECO:0007669"/>
    <property type="project" value="TreeGrafter"/>
</dbReference>
<evidence type="ECO:0000259" key="10">
    <source>
        <dbReference type="PROSITE" id="PS51156"/>
    </source>
</evidence>
<evidence type="ECO:0000259" key="11">
    <source>
        <dbReference type="PROSITE" id="PS51293"/>
    </source>
</evidence>
<organism evidence="12 13">
    <name type="scientific">Caenorhabditis japonica</name>
    <dbReference type="NCBI Taxonomy" id="281687"/>
    <lineage>
        <taxon>Eukaryota</taxon>
        <taxon>Metazoa</taxon>
        <taxon>Ecdysozoa</taxon>
        <taxon>Nematoda</taxon>
        <taxon>Chromadorea</taxon>
        <taxon>Rhabditida</taxon>
        <taxon>Rhabditina</taxon>
        <taxon>Rhabditomorpha</taxon>
        <taxon>Rhabditoidea</taxon>
        <taxon>Rhabditidae</taxon>
        <taxon>Peloderinae</taxon>
        <taxon>Caenorhabditis</taxon>
    </lineage>
</organism>
<keyword evidence="5" id="KW-0862">Zinc</keyword>
<keyword evidence="13" id="KW-1185">Reference proteome</keyword>
<evidence type="ECO:0000256" key="3">
    <source>
        <dbReference type="ARBA" id="ARBA00022723"/>
    </source>
</evidence>
<dbReference type="SUPFAM" id="SSF46689">
    <property type="entry name" value="Homeodomain-like"/>
    <property type="match status" value="1"/>
</dbReference>
<sequence>MDEEISRSSLTDEEDYVEDNDNGEDYEATIEEEEQLDAGDYADELKDLEDEGEMSLEELQRKYGYPVPGETNQCEDEDEEEEEEEEYVEEEQVESSSALKESFDATILDMGNSLTGLDEDDEDYAPPPDPWKRQIRIDAVQFQAAVPDVESSFAETDTEREEDTILWVIDQPNQPSDEILNVYLKDVVELRKAHEQSVPPEGCETRDDEDALCALYRNNFDTEKAKSSFPFPHINAPFRTVRPDALGFDEAEHRIFEESLELYGKDFSLIRRLRLPYRKVGELVEYYYQWKLTASYRTWREAHPQHASVVQPHLSAAFQQQIAQMDAEYHGPTSFATVSFTEPSTSSDNNYRTWREAHPQHASVVQPHLSAAFQQQIAQMDGEYNGPTSFATVSFTEPSTSSDNKSATVIN</sequence>
<dbReference type="GO" id="GO:0000122">
    <property type="term" value="P:negative regulation of transcription by RNA polymerase II"/>
    <property type="evidence" value="ECO:0007669"/>
    <property type="project" value="TreeGrafter"/>
</dbReference>
<reference evidence="12" key="2">
    <citation type="submission" date="2022-06" db="UniProtKB">
        <authorList>
            <consortium name="EnsemblMetazoa"/>
        </authorList>
    </citation>
    <scope>IDENTIFICATION</scope>
    <source>
        <strain evidence="12">DF5081</strain>
    </source>
</reference>
<dbReference type="InterPro" id="IPR040138">
    <property type="entry name" value="MIER/MTA"/>
</dbReference>
<dbReference type="InterPro" id="IPR009057">
    <property type="entry name" value="Homeodomain-like_sf"/>
</dbReference>
<evidence type="ECO:0000313" key="13">
    <source>
        <dbReference type="Proteomes" id="UP000005237"/>
    </source>
</evidence>
<protein>
    <submittedName>
        <fullName evidence="12">ELM2 domain-containing protein</fullName>
    </submittedName>
</protein>
<feature type="region of interest" description="Disordered" evidence="9">
    <location>
        <begin position="1"/>
        <end position="25"/>
    </location>
</feature>
<dbReference type="Pfam" id="PF01448">
    <property type="entry name" value="ELM2"/>
    <property type="match status" value="1"/>
</dbReference>
<keyword evidence="3" id="KW-0479">Metal-binding</keyword>
<dbReference type="GO" id="GO:0005654">
    <property type="term" value="C:nucleoplasm"/>
    <property type="evidence" value="ECO:0007669"/>
    <property type="project" value="TreeGrafter"/>
</dbReference>
<dbReference type="InterPro" id="IPR000949">
    <property type="entry name" value="ELM2_dom"/>
</dbReference>
<feature type="compositionally biased region" description="Acidic residues" evidence="9">
    <location>
        <begin position="73"/>
        <end position="93"/>
    </location>
</feature>
<evidence type="ECO:0000256" key="1">
    <source>
        <dbReference type="ARBA" id="ARBA00004123"/>
    </source>
</evidence>
<feature type="region of interest" description="Disordered" evidence="9">
    <location>
        <begin position="389"/>
        <end position="411"/>
    </location>
</feature>
<proteinExistence type="predicted"/>
<dbReference type="Gene3D" id="1.10.10.60">
    <property type="entry name" value="Homeodomain-like"/>
    <property type="match status" value="1"/>
</dbReference>
<evidence type="ECO:0000256" key="4">
    <source>
        <dbReference type="ARBA" id="ARBA00022771"/>
    </source>
</evidence>
<feature type="domain" description="ELM2" evidence="10">
    <location>
        <begin position="133"/>
        <end position="233"/>
    </location>
</feature>
<dbReference type="AlphaFoldDB" id="A0A8R1DVJ2"/>
<feature type="compositionally biased region" description="Acidic residues" evidence="9">
    <location>
        <begin position="11"/>
        <end position="25"/>
    </location>
</feature>
<keyword evidence="8" id="KW-0539">Nucleus</keyword>
<dbReference type="PANTHER" id="PTHR10865">
    <property type="entry name" value="METASTASIS-ASSOCIATED PROTEIN AND MESODERM INDUCTION EARLY RESPONSE PROTEIN"/>
    <property type="match status" value="1"/>
</dbReference>
<feature type="region of interest" description="Disordered" evidence="9">
    <location>
        <begin position="48"/>
        <end position="100"/>
    </location>
</feature>
<evidence type="ECO:0000256" key="6">
    <source>
        <dbReference type="ARBA" id="ARBA00023015"/>
    </source>
</evidence>
<accession>A0A8R1DVJ2</accession>
<dbReference type="EnsemblMetazoa" id="CJA11742.1">
    <property type="protein sequence ID" value="CJA11742.1"/>
    <property type="gene ID" value="WBGene00130946"/>
</dbReference>
<evidence type="ECO:0000256" key="9">
    <source>
        <dbReference type="SAM" id="MobiDB-lite"/>
    </source>
</evidence>
<dbReference type="Proteomes" id="UP000005237">
    <property type="component" value="Unassembled WGS sequence"/>
</dbReference>
<comment type="subcellular location">
    <subcellularLocation>
        <location evidence="1">Nucleus</location>
    </subcellularLocation>
</comment>
<evidence type="ECO:0000256" key="8">
    <source>
        <dbReference type="ARBA" id="ARBA00023242"/>
    </source>
</evidence>
<dbReference type="PANTHER" id="PTHR10865:SF28">
    <property type="entry name" value="ELM2 DOMAIN-CONTAINING PROTEIN"/>
    <property type="match status" value="1"/>
</dbReference>
<evidence type="ECO:0000313" key="12">
    <source>
        <dbReference type="EnsemblMetazoa" id="CJA11742.1"/>
    </source>
</evidence>
<feature type="domain" description="SANT" evidence="11">
    <location>
        <begin position="250"/>
        <end position="295"/>
    </location>
</feature>
<dbReference type="FunFam" id="1.10.10.60:FF:000012">
    <property type="entry name" value="Metastasis-associated 1 family, member 3"/>
    <property type="match status" value="1"/>
</dbReference>
<reference evidence="13" key="1">
    <citation type="submission" date="2010-08" db="EMBL/GenBank/DDBJ databases">
        <authorList>
            <consortium name="Caenorhabditis japonica Sequencing Consortium"/>
            <person name="Wilson R.K."/>
        </authorList>
    </citation>
    <scope>NUCLEOTIDE SEQUENCE [LARGE SCALE GENOMIC DNA]</scope>
    <source>
        <strain evidence="13">DF5081</strain>
    </source>
</reference>
<evidence type="ECO:0000256" key="7">
    <source>
        <dbReference type="ARBA" id="ARBA00023125"/>
    </source>
</evidence>
<dbReference type="GO" id="GO:0042826">
    <property type="term" value="F:histone deacetylase binding"/>
    <property type="evidence" value="ECO:0007669"/>
    <property type="project" value="TreeGrafter"/>
</dbReference>
<dbReference type="GO" id="GO:0003677">
    <property type="term" value="F:DNA binding"/>
    <property type="evidence" value="ECO:0007669"/>
    <property type="project" value="UniProtKB-KW"/>
</dbReference>
<keyword evidence="6" id="KW-0804">Transcription</keyword>
<dbReference type="GO" id="GO:0008270">
    <property type="term" value="F:zinc ion binding"/>
    <property type="evidence" value="ECO:0007669"/>
    <property type="project" value="UniProtKB-KW"/>
</dbReference>
<name>A0A8R1DVJ2_CAEJA</name>
<evidence type="ECO:0000256" key="2">
    <source>
        <dbReference type="ARBA" id="ARBA00022491"/>
    </source>
</evidence>
<dbReference type="PROSITE" id="PS51156">
    <property type="entry name" value="ELM2"/>
    <property type="match status" value="1"/>
</dbReference>
<evidence type="ECO:0000256" key="5">
    <source>
        <dbReference type="ARBA" id="ARBA00022833"/>
    </source>
</evidence>
<dbReference type="InterPro" id="IPR017884">
    <property type="entry name" value="SANT_dom"/>
</dbReference>